<dbReference type="InterPro" id="IPR006139">
    <property type="entry name" value="D-isomer_2_OHA_DH_cat_dom"/>
</dbReference>
<dbReference type="PANTHER" id="PTHR42938:SF9">
    <property type="entry name" value="FORMATE DEHYDROGENASE 1"/>
    <property type="match status" value="1"/>
</dbReference>
<comment type="subunit">
    <text evidence="5">Homodimer.</text>
</comment>
<dbReference type="EC" id="1.1.1.290" evidence="5"/>
<dbReference type="InterPro" id="IPR020921">
    <property type="entry name" value="Erythronate-4-P_DHase"/>
</dbReference>
<evidence type="ECO:0000259" key="6">
    <source>
        <dbReference type="Pfam" id="PF00389"/>
    </source>
</evidence>
<dbReference type="GO" id="GO:0046983">
    <property type="term" value="F:protein dimerization activity"/>
    <property type="evidence" value="ECO:0007669"/>
    <property type="project" value="InterPro"/>
</dbReference>
<feature type="binding site" evidence="5">
    <location>
        <position position="231"/>
    </location>
    <ligand>
        <name>NAD(+)</name>
        <dbReference type="ChEBI" id="CHEBI:57540"/>
    </ligand>
</feature>
<reference evidence="10" key="1">
    <citation type="submission" date="2016-05" db="EMBL/GenBank/DDBJ databases">
        <authorList>
            <person name="Baek K."/>
            <person name="Yang S.-J."/>
        </authorList>
    </citation>
    <scope>NUCLEOTIDE SEQUENCE [LARGE SCALE GENOMIC DNA]</scope>
    <source>
        <strain evidence="10">ST58-10</strain>
    </source>
</reference>
<dbReference type="STRING" id="1821621.A8C75_07250"/>
<feature type="active site" evidence="5">
    <location>
        <position position="207"/>
    </location>
</feature>
<dbReference type="PANTHER" id="PTHR42938">
    <property type="entry name" value="FORMATE DEHYDROGENASE 1"/>
    <property type="match status" value="1"/>
</dbReference>
<comment type="catalytic activity">
    <reaction evidence="5">
        <text>4-phospho-D-erythronate + NAD(+) = (R)-3-hydroxy-2-oxo-4-phosphooxybutanoate + NADH + H(+)</text>
        <dbReference type="Rhea" id="RHEA:18829"/>
        <dbReference type="ChEBI" id="CHEBI:15378"/>
        <dbReference type="ChEBI" id="CHEBI:57540"/>
        <dbReference type="ChEBI" id="CHEBI:57945"/>
        <dbReference type="ChEBI" id="CHEBI:58538"/>
        <dbReference type="ChEBI" id="CHEBI:58766"/>
        <dbReference type="EC" id="1.1.1.290"/>
    </reaction>
</comment>
<dbReference type="GO" id="GO:0033711">
    <property type="term" value="F:4-phosphoerythronate dehydrogenase activity"/>
    <property type="evidence" value="ECO:0007669"/>
    <property type="project" value="UniProtKB-EC"/>
</dbReference>
<dbReference type="Pfam" id="PF11890">
    <property type="entry name" value="DUF3410"/>
    <property type="match status" value="1"/>
</dbReference>
<feature type="binding site" evidence="5">
    <location>
        <position position="45"/>
    </location>
    <ligand>
        <name>substrate</name>
    </ligand>
</feature>
<feature type="domain" description="D-isomer specific 2-hydroxyacid dehydrogenase NAD-binding" evidence="7">
    <location>
        <begin position="109"/>
        <end position="243"/>
    </location>
</feature>
<comment type="function">
    <text evidence="5">Catalyzes the oxidation of erythronate-4-phosphate to 3-hydroxy-2-oxo-4-phosphonooxybutanoate.</text>
</comment>
<organism evidence="9 10">
    <name type="scientific">Marinobacterium aestuarii</name>
    <dbReference type="NCBI Taxonomy" id="1821621"/>
    <lineage>
        <taxon>Bacteria</taxon>
        <taxon>Pseudomonadati</taxon>
        <taxon>Pseudomonadota</taxon>
        <taxon>Gammaproteobacteria</taxon>
        <taxon>Oceanospirillales</taxon>
        <taxon>Oceanospirillaceae</taxon>
        <taxon>Marinobacterium</taxon>
    </lineage>
</organism>
<feature type="binding site" evidence="5">
    <location>
        <position position="146"/>
    </location>
    <ligand>
        <name>NAD(+)</name>
        <dbReference type="ChEBI" id="CHEBI:57540"/>
    </ligand>
</feature>
<dbReference type="GO" id="GO:0005829">
    <property type="term" value="C:cytosol"/>
    <property type="evidence" value="ECO:0007669"/>
    <property type="project" value="TreeGrafter"/>
</dbReference>
<dbReference type="HAMAP" id="MF_01825">
    <property type="entry name" value="PdxB"/>
    <property type="match status" value="1"/>
</dbReference>
<dbReference type="Gene3D" id="3.30.1370.170">
    <property type="match status" value="1"/>
</dbReference>
<dbReference type="InterPro" id="IPR036291">
    <property type="entry name" value="NAD(P)-bd_dom_sf"/>
</dbReference>
<keyword evidence="4 5" id="KW-0664">Pyridoxine biosynthesis</keyword>
<dbReference type="Pfam" id="PF02826">
    <property type="entry name" value="2-Hacid_dh_C"/>
    <property type="match status" value="1"/>
</dbReference>
<dbReference type="SUPFAM" id="SSF52283">
    <property type="entry name" value="Formate/glycerate dehydrogenase catalytic domain-like"/>
    <property type="match status" value="1"/>
</dbReference>
<dbReference type="NCBIfam" id="NF001309">
    <property type="entry name" value="PRK00257.1"/>
    <property type="match status" value="1"/>
</dbReference>
<dbReference type="AlphaFoldDB" id="A0A1A9F4Z3"/>
<dbReference type="UniPathway" id="UPA00244">
    <property type="reaction ID" value="UER00310"/>
</dbReference>
<feature type="domain" description="D-isomer specific 2-hydroxyacid dehydrogenase catalytic" evidence="6">
    <location>
        <begin position="26"/>
        <end position="246"/>
    </location>
</feature>
<dbReference type="SUPFAM" id="SSF51735">
    <property type="entry name" value="NAD(P)-binding Rossmann-fold domains"/>
    <property type="match status" value="1"/>
</dbReference>
<dbReference type="GO" id="GO:0008615">
    <property type="term" value="P:pyridoxine biosynthetic process"/>
    <property type="evidence" value="ECO:0007669"/>
    <property type="project" value="UniProtKB-UniRule"/>
</dbReference>
<evidence type="ECO:0000256" key="2">
    <source>
        <dbReference type="ARBA" id="ARBA00023002"/>
    </source>
</evidence>
<sequence length="377" mass="40480">MNIVADENIPALQALLGSLGTVRTLPGRSMTAADLADTDVLLVRSITRVDRALLEGTPVRFVGTATIGMDHVDQAYLREQSIAFSSAPGCNADAVVEYVLTVLYSLAAEQGFVLRDKTVGIIGVGNVGSRLQRRLQRLGINLLLNDPPRAAEGGESFVSLDRLLDEADILCLHTPLVTAGPHPTQHLLGAAQLKRLRAGAIVLNAGRGAAIDGAALLQVAGQRPDLTLVLDVWENEPGIDTALAPFVRLGSPHIAGYSLDGKIRGTYMLYQALCQHLGLPEAAPLQDYLPAASVPRVEAGPGLTPLELMRLLYDPYRDDRALRATLGLPQAQRGVAFDRLRKEYPVRREFDTLTVTGRLAPALAEELVALGFRVELS</sequence>
<feature type="binding site" evidence="5">
    <location>
        <position position="256"/>
    </location>
    <ligand>
        <name>NAD(+)</name>
        <dbReference type="ChEBI" id="CHEBI:57540"/>
    </ligand>
</feature>
<evidence type="ECO:0000313" key="9">
    <source>
        <dbReference type="EMBL" id="ANG65142.1"/>
    </source>
</evidence>
<accession>A0A1A9F4Z3</accession>
<evidence type="ECO:0000256" key="1">
    <source>
        <dbReference type="ARBA" id="ARBA00022490"/>
    </source>
</evidence>
<evidence type="ECO:0000259" key="8">
    <source>
        <dbReference type="Pfam" id="PF11890"/>
    </source>
</evidence>
<feature type="active site" evidence="5">
    <location>
        <position position="236"/>
    </location>
</feature>
<dbReference type="Gene3D" id="3.40.50.720">
    <property type="entry name" value="NAD(P)-binding Rossmann-like Domain"/>
    <property type="match status" value="2"/>
</dbReference>
<dbReference type="KEGG" id="mars:A8C75_07250"/>
<dbReference type="InterPro" id="IPR038251">
    <property type="entry name" value="PdxB_dimer_sf"/>
</dbReference>
<name>A0A1A9F4Z3_9GAMM</name>
<dbReference type="GO" id="GO:0036001">
    <property type="term" value="P:'de novo' pyridoxal 5'-phosphate biosynthetic process"/>
    <property type="evidence" value="ECO:0007669"/>
    <property type="project" value="TreeGrafter"/>
</dbReference>
<keyword evidence="2 5" id="KW-0560">Oxidoreductase</keyword>
<dbReference type="Proteomes" id="UP000078070">
    <property type="component" value="Chromosome"/>
</dbReference>
<protein>
    <recommendedName>
        <fullName evidence="5">Erythronate-4-phosphate dehydrogenase</fullName>
        <ecNumber evidence="5">1.1.1.290</ecNumber>
    </recommendedName>
</protein>
<dbReference type="CDD" id="cd12158">
    <property type="entry name" value="ErythrP_dh"/>
    <property type="match status" value="1"/>
</dbReference>
<reference evidence="9 10" key="2">
    <citation type="journal article" date="2018" name="Int. J. Syst. Evol. Microbiol.">
        <title>Marinobacterium aestuarii sp. nov., a benzene-degrading marine bacterium isolated from estuary sediment.</title>
        <authorList>
            <person name="Bae S.S."/>
            <person name="Jung J."/>
            <person name="Chung D."/>
            <person name="Baek K."/>
        </authorList>
    </citation>
    <scope>NUCLEOTIDE SEQUENCE [LARGE SCALE GENOMIC DNA]</scope>
    <source>
        <strain evidence="9 10">ST58-10</strain>
    </source>
</reference>
<comment type="pathway">
    <text evidence="5">Cofactor biosynthesis; pyridoxine 5'-phosphate biosynthesis; pyridoxine 5'-phosphate from D-erythrose 4-phosphate: step 2/5.</text>
</comment>
<proteinExistence type="inferred from homology"/>
<dbReference type="Pfam" id="PF00389">
    <property type="entry name" value="2-Hacid_dh"/>
    <property type="match status" value="1"/>
</dbReference>
<feature type="binding site" evidence="5">
    <location>
        <position position="66"/>
    </location>
    <ligand>
        <name>substrate</name>
    </ligand>
</feature>
<evidence type="ECO:0000256" key="3">
    <source>
        <dbReference type="ARBA" id="ARBA00023027"/>
    </source>
</evidence>
<keyword evidence="10" id="KW-1185">Reference proteome</keyword>
<dbReference type="InterPro" id="IPR006140">
    <property type="entry name" value="D-isomer_DH_NAD-bd"/>
</dbReference>
<evidence type="ECO:0000313" key="10">
    <source>
        <dbReference type="Proteomes" id="UP000078070"/>
    </source>
</evidence>
<feature type="binding site" evidence="5">
    <location>
        <position position="257"/>
    </location>
    <ligand>
        <name>substrate</name>
    </ligand>
</feature>
<dbReference type="InterPro" id="IPR024531">
    <property type="entry name" value="Erythronate-4-P_DHase_dimer"/>
</dbReference>
<evidence type="ECO:0000256" key="5">
    <source>
        <dbReference type="HAMAP-Rule" id="MF_01825"/>
    </source>
</evidence>
<gene>
    <name evidence="5" type="primary">pdxB</name>
    <name evidence="9" type="ORF">A8C75_07250</name>
</gene>
<comment type="caution">
    <text evidence="5">Lacks conserved residue(s) required for the propagation of feature annotation.</text>
</comment>
<feature type="domain" description="Erythronate-4-phosphate dehydrogenase dimerisation" evidence="8">
    <location>
        <begin position="307"/>
        <end position="371"/>
    </location>
</feature>
<keyword evidence="3 5" id="KW-0520">NAD</keyword>
<keyword evidence="1 5" id="KW-0963">Cytoplasm</keyword>
<dbReference type="EMBL" id="CP015839">
    <property type="protein sequence ID" value="ANG65142.1"/>
    <property type="molecule type" value="Genomic_DNA"/>
</dbReference>
<comment type="subcellular location">
    <subcellularLocation>
        <location evidence="5">Cytoplasm</location>
    </subcellularLocation>
</comment>
<evidence type="ECO:0000256" key="4">
    <source>
        <dbReference type="ARBA" id="ARBA00023096"/>
    </source>
</evidence>
<feature type="binding site" evidence="5">
    <location>
        <position position="174"/>
    </location>
    <ligand>
        <name>NAD(+)</name>
        <dbReference type="ChEBI" id="CHEBI:57540"/>
    </ligand>
</feature>
<comment type="similarity">
    <text evidence="5">Belongs to the D-isomer specific 2-hydroxyacid dehydrogenase family. PdxB subfamily.</text>
</comment>
<dbReference type="GO" id="GO:0051287">
    <property type="term" value="F:NAD binding"/>
    <property type="evidence" value="ECO:0007669"/>
    <property type="project" value="InterPro"/>
</dbReference>
<feature type="active site" description="Proton donor" evidence="5">
    <location>
        <position position="253"/>
    </location>
</feature>
<evidence type="ECO:0000259" key="7">
    <source>
        <dbReference type="Pfam" id="PF02826"/>
    </source>
</evidence>